<organism evidence="3 4">
    <name type="scientific">Cardamine amara subsp. amara</name>
    <dbReference type="NCBI Taxonomy" id="228776"/>
    <lineage>
        <taxon>Eukaryota</taxon>
        <taxon>Viridiplantae</taxon>
        <taxon>Streptophyta</taxon>
        <taxon>Embryophyta</taxon>
        <taxon>Tracheophyta</taxon>
        <taxon>Spermatophyta</taxon>
        <taxon>Magnoliopsida</taxon>
        <taxon>eudicotyledons</taxon>
        <taxon>Gunneridae</taxon>
        <taxon>Pentapetalae</taxon>
        <taxon>rosids</taxon>
        <taxon>malvids</taxon>
        <taxon>Brassicales</taxon>
        <taxon>Brassicaceae</taxon>
        <taxon>Cardamineae</taxon>
        <taxon>Cardamine</taxon>
    </lineage>
</organism>
<evidence type="ECO:0000313" key="3">
    <source>
        <dbReference type="EMBL" id="KAL1217287.1"/>
    </source>
</evidence>
<keyword evidence="2" id="KW-0067">ATP-binding</keyword>
<keyword evidence="1" id="KW-0547">Nucleotide-binding</keyword>
<evidence type="ECO:0000256" key="2">
    <source>
        <dbReference type="ARBA" id="ARBA00022840"/>
    </source>
</evidence>
<dbReference type="PANTHER" id="PTHR27005:SF239">
    <property type="entry name" value="WALL-ASSOCIATED RECEPTOR KINASE-LIKE 11-RELATED"/>
    <property type="match status" value="1"/>
</dbReference>
<dbReference type="InterPro" id="IPR045274">
    <property type="entry name" value="WAK-like"/>
</dbReference>
<gene>
    <name evidence="3" type="ORF">V5N11_027354</name>
</gene>
<keyword evidence="4" id="KW-1185">Reference proteome</keyword>
<dbReference type="EMBL" id="JBANAX010000248">
    <property type="protein sequence ID" value="KAL1217287.1"/>
    <property type="molecule type" value="Genomic_DNA"/>
</dbReference>
<sequence>MNSQEIKGLADYFRAAMKENRLMDIIDGRIRDACKEKQVMAVANLAKRCLNSKGKKRPNMREVFTELEKICSLPEDSQVQVEIDDDDMMMKKECR</sequence>
<dbReference type="Gene3D" id="1.10.510.10">
    <property type="entry name" value="Transferase(Phosphotransferase) domain 1"/>
    <property type="match status" value="1"/>
</dbReference>
<name>A0ABD1BJD1_CARAN</name>
<accession>A0ABD1BJD1</accession>
<dbReference type="PANTHER" id="PTHR27005">
    <property type="entry name" value="WALL-ASSOCIATED RECEPTOR KINASE-LIKE 21"/>
    <property type="match status" value="1"/>
</dbReference>
<proteinExistence type="predicted"/>
<evidence type="ECO:0000256" key="1">
    <source>
        <dbReference type="ARBA" id="ARBA00022741"/>
    </source>
</evidence>
<dbReference type="Proteomes" id="UP001558713">
    <property type="component" value="Unassembled WGS sequence"/>
</dbReference>
<dbReference type="GO" id="GO:0005524">
    <property type="term" value="F:ATP binding"/>
    <property type="evidence" value="ECO:0007669"/>
    <property type="project" value="UniProtKB-KW"/>
</dbReference>
<evidence type="ECO:0000313" key="4">
    <source>
        <dbReference type="Proteomes" id="UP001558713"/>
    </source>
</evidence>
<protein>
    <submittedName>
        <fullName evidence="3">Wall-associated receptor kinase-like 11</fullName>
    </submittedName>
</protein>
<dbReference type="AlphaFoldDB" id="A0ABD1BJD1"/>
<reference evidence="3 4" key="1">
    <citation type="submission" date="2024-04" db="EMBL/GenBank/DDBJ databases">
        <title>Genome assembly C_amara_ONT_v2.</title>
        <authorList>
            <person name="Yant L."/>
            <person name="Moore C."/>
            <person name="Slenker M."/>
        </authorList>
    </citation>
    <scope>NUCLEOTIDE SEQUENCE [LARGE SCALE GENOMIC DNA]</scope>
    <source>
        <tissue evidence="3">Leaf</tissue>
    </source>
</reference>
<comment type="caution">
    <text evidence="3">The sequence shown here is derived from an EMBL/GenBank/DDBJ whole genome shotgun (WGS) entry which is preliminary data.</text>
</comment>